<proteinExistence type="predicted"/>
<gene>
    <name evidence="1" type="ORF">GYA93_07960</name>
</gene>
<reference evidence="1 2" key="1">
    <citation type="submission" date="2020-01" db="EMBL/GenBank/DDBJ databases">
        <title>Investigation of new actinobacteria for the biodesulphurisation of diesel fuel.</title>
        <authorList>
            <person name="Athi Narayanan S.M."/>
        </authorList>
    </citation>
    <scope>NUCLEOTIDE SEQUENCE [LARGE SCALE GENOMIC DNA]</scope>
    <source>
        <strain evidence="1 2">213E</strain>
    </source>
</reference>
<dbReference type="EMBL" id="JAADZU010000018">
    <property type="protein sequence ID" value="NDK89515.1"/>
    <property type="molecule type" value="Genomic_DNA"/>
</dbReference>
<organism evidence="1 2">
    <name type="scientific">Gordonia desulfuricans</name>
    <dbReference type="NCBI Taxonomy" id="89051"/>
    <lineage>
        <taxon>Bacteria</taxon>
        <taxon>Bacillati</taxon>
        <taxon>Actinomycetota</taxon>
        <taxon>Actinomycetes</taxon>
        <taxon>Mycobacteriales</taxon>
        <taxon>Gordoniaceae</taxon>
        <taxon>Gordonia</taxon>
    </lineage>
</organism>
<dbReference type="AlphaFoldDB" id="A0A7K3LMN1"/>
<accession>A0A7K3LMN1</accession>
<dbReference type="NCBIfam" id="NF040618">
    <property type="entry name" value="PPA1309_fam"/>
    <property type="match status" value="1"/>
</dbReference>
<comment type="caution">
    <text evidence="1">The sequence shown here is derived from an EMBL/GenBank/DDBJ whole genome shotgun (WGS) entry which is preliminary data.</text>
</comment>
<dbReference type="Proteomes" id="UP000466307">
    <property type="component" value="Unassembled WGS sequence"/>
</dbReference>
<name>A0A7K3LMN1_9ACTN</name>
<dbReference type="RefSeq" id="WP_059038585.1">
    <property type="nucleotide sequence ID" value="NZ_JAADZU010000018.1"/>
</dbReference>
<protein>
    <submittedName>
        <fullName evidence="1">Uncharacterized protein</fullName>
    </submittedName>
</protein>
<keyword evidence="2" id="KW-1185">Reference proteome</keyword>
<dbReference type="InterPro" id="IPR047681">
    <property type="entry name" value="PPA1309-like"/>
</dbReference>
<evidence type="ECO:0000313" key="2">
    <source>
        <dbReference type="Proteomes" id="UP000466307"/>
    </source>
</evidence>
<evidence type="ECO:0000313" key="1">
    <source>
        <dbReference type="EMBL" id="NDK89515.1"/>
    </source>
</evidence>
<sequence length="193" mass="20075">MSDLTAPRSPFSPDDLGRALADALRFASSTDGIPSAEVTRAPQVFALVPTALLAQLQPDLVSADDDSSLSPIAEEPLPTTAVSEPHAVLEEFLATASWPDAVAGAAVVVDILMLPPDARPDLPTADDSSPIALRSAATTHPDSRPARLAVGALRHGRSLALVELWSDEGIPERRTHPDLAGDLQEALAASLDG</sequence>